<dbReference type="Proteomes" id="UP000523000">
    <property type="component" value="Unassembled WGS sequence"/>
</dbReference>
<evidence type="ECO:0000313" key="1">
    <source>
        <dbReference type="EMBL" id="MBB2996270.1"/>
    </source>
</evidence>
<gene>
    <name evidence="1" type="ORF">E9229_002461</name>
</gene>
<dbReference type="Pfam" id="PF13344">
    <property type="entry name" value="Hydrolase_6"/>
    <property type="match status" value="1"/>
</dbReference>
<dbReference type="EMBL" id="JACHVS010000001">
    <property type="protein sequence ID" value="MBB2996270.1"/>
    <property type="molecule type" value="Genomic_DNA"/>
</dbReference>
<dbReference type="Gene3D" id="3.40.50.1000">
    <property type="entry name" value="HAD superfamily/HAD-like"/>
    <property type="match status" value="2"/>
</dbReference>
<dbReference type="GO" id="GO:0005737">
    <property type="term" value="C:cytoplasm"/>
    <property type="evidence" value="ECO:0007669"/>
    <property type="project" value="TreeGrafter"/>
</dbReference>
<dbReference type="PANTHER" id="PTHR19288">
    <property type="entry name" value="4-NITROPHENYLPHOSPHATASE-RELATED"/>
    <property type="match status" value="1"/>
</dbReference>
<proteinExistence type="predicted"/>
<keyword evidence="1" id="KW-0378">Hydrolase</keyword>
<dbReference type="RefSeq" id="WP_183511539.1">
    <property type="nucleotide sequence ID" value="NZ_BAABGK010000019.1"/>
</dbReference>
<organism evidence="1 2">
    <name type="scientific">Paeniglutamicibacter cryotolerans</name>
    <dbReference type="NCBI Taxonomy" id="670079"/>
    <lineage>
        <taxon>Bacteria</taxon>
        <taxon>Bacillati</taxon>
        <taxon>Actinomycetota</taxon>
        <taxon>Actinomycetes</taxon>
        <taxon>Micrococcales</taxon>
        <taxon>Micrococcaceae</taxon>
        <taxon>Paeniglutamicibacter</taxon>
    </lineage>
</organism>
<dbReference type="AlphaFoldDB" id="A0A839QKB2"/>
<comment type="caution">
    <text evidence="1">The sequence shown here is derived from an EMBL/GenBank/DDBJ whole genome shotgun (WGS) entry which is preliminary data.</text>
</comment>
<protein>
    <submittedName>
        <fullName evidence="1">HAD superfamily hydrolase (TIGR01450 family)</fullName>
    </submittedName>
</protein>
<dbReference type="InterPro" id="IPR006357">
    <property type="entry name" value="HAD-SF_hydro_IIA"/>
</dbReference>
<evidence type="ECO:0000313" key="2">
    <source>
        <dbReference type="Proteomes" id="UP000523000"/>
    </source>
</evidence>
<dbReference type="NCBIfam" id="TIGR01460">
    <property type="entry name" value="HAD-SF-IIA"/>
    <property type="match status" value="1"/>
</dbReference>
<sequence length="401" mass="42825">MLISGFDAVLTDLDGVVYAGAGAIEGAVESLDRLAGLGVSLAYVTNNASRSPEVVAGHLRALGVPARSDQVFDSASAGADLLAKLVEIGSVVLVVGSAYLRECVTARGMVLALSEHERIDAVIQGFDPTLGWKDLAAAAFAINKGALWVATNTDLTIPRAEGIAPGNGSLVAAVTNATGINPHVAGKPQPLLFQRAAERFESAHPLVIGDRLDTDILGGNQAGFKTAVVLTGVETTASLLAARTAERPDFILRDLTELYDAYPVLEATGYGIRCGSAIASVRDGRISVTGRREDLDAWRAACEAWWLAHPHVESTTNPEIEFIRGCPPPTHCQQQQPNTFALEARCSPPTVPAQFRAPAHRQPRNRFRWTPPARWTWRSLKLCSACLLPATCRSTRNYMNG</sequence>
<dbReference type="SUPFAM" id="SSF56784">
    <property type="entry name" value="HAD-like"/>
    <property type="match status" value="1"/>
</dbReference>
<dbReference type="GO" id="GO:0016791">
    <property type="term" value="F:phosphatase activity"/>
    <property type="evidence" value="ECO:0007669"/>
    <property type="project" value="TreeGrafter"/>
</dbReference>
<dbReference type="InterPro" id="IPR036412">
    <property type="entry name" value="HAD-like_sf"/>
</dbReference>
<dbReference type="PANTHER" id="PTHR19288:SF95">
    <property type="entry name" value="D-GLYCEROL 3-PHOSPHATE PHOSPHATASE"/>
    <property type="match status" value="1"/>
</dbReference>
<dbReference type="InterPro" id="IPR023214">
    <property type="entry name" value="HAD_sf"/>
</dbReference>
<name>A0A839QKB2_9MICC</name>
<reference evidence="1 2" key="1">
    <citation type="submission" date="2020-08" db="EMBL/GenBank/DDBJ databases">
        <title>Sequencing the genomes of 1000 actinobacteria strains.</title>
        <authorList>
            <person name="Klenk H.-P."/>
        </authorList>
    </citation>
    <scope>NUCLEOTIDE SEQUENCE [LARGE SCALE GENOMIC DNA]</scope>
    <source>
        <strain evidence="1 2">DSM 22826</strain>
    </source>
</reference>
<keyword evidence="2" id="KW-1185">Reference proteome</keyword>
<dbReference type="Pfam" id="PF13242">
    <property type="entry name" value="Hydrolase_like"/>
    <property type="match status" value="1"/>
</dbReference>
<accession>A0A839QKB2</accession>